<dbReference type="Proteomes" id="UP001141253">
    <property type="component" value="Chromosome 14"/>
</dbReference>
<keyword evidence="2" id="KW-1185">Reference proteome</keyword>
<gene>
    <name evidence="1" type="ORF">OIU77_010436</name>
</gene>
<comment type="caution">
    <text evidence="1">The sequence shown here is derived from an EMBL/GenBank/DDBJ whole genome shotgun (WGS) entry which is preliminary data.</text>
</comment>
<sequence length="79" mass="8848">MERMESAKRSRAGAFRCRCTTRDTPEPTMRPCRNGKLIACSESMGCLSLGILNRKGSMPWELFSGPIRLVVYAMCFLAV</sequence>
<dbReference type="EMBL" id="JAPFFI010000022">
    <property type="protein sequence ID" value="KAJ6328749.1"/>
    <property type="molecule type" value="Genomic_DNA"/>
</dbReference>
<proteinExistence type="predicted"/>
<organism evidence="1 2">
    <name type="scientific">Salix suchowensis</name>
    <dbReference type="NCBI Taxonomy" id="1278906"/>
    <lineage>
        <taxon>Eukaryota</taxon>
        <taxon>Viridiplantae</taxon>
        <taxon>Streptophyta</taxon>
        <taxon>Embryophyta</taxon>
        <taxon>Tracheophyta</taxon>
        <taxon>Spermatophyta</taxon>
        <taxon>Magnoliopsida</taxon>
        <taxon>eudicotyledons</taxon>
        <taxon>Gunneridae</taxon>
        <taxon>Pentapetalae</taxon>
        <taxon>rosids</taxon>
        <taxon>fabids</taxon>
        <taxon>Malpighiales</taxon>
        <taxon>Salicaceae</taxon>
        <taxon>Saliceae</taxon>
        <taxon>Salix</taxon>
    </lineage>
</organism>
<accession>A0ABQ9A8C6</accession>
<reference evidence="1" key="1">
    <citation type="submission" date="2022-10" db="EMBL/GenBank/DDBJ databases">
        <authorList>
            <person name="Hyden B.L."/>
            <person name="Feng K."/>
            <person name="Yates T."/>
            <person name="Jawdy S."/>
            <person name="Smart L.B."/>
            <person name="Muchero W."/>
        </authorList>
    </citation>
    <scope>NUCLEOTIDE SEQUENCE</scope>
    <source>
        <tissue evidence="1">Shoot tip</tissue>
    </source>
</reference>
<evidence type="ECO:0000313" key="1">
    <source>
        <dbReference type="EMBL" id="KAJ6328749.1"/>
    </source>
</evidence>
<evidence type="ECO:0000313" key="2">
    <source>
        <dbReference type="Proteomes" id="UP001141253"/>
    </source>
</evidence>
<reference evidence="1" key="2">
    <citation type="journal article" date="2023" name="Int. J. Mol. Sci.">
        <title>De Novo Assembly and Annotation of 11 Diverse Shrub Willow (Salix) Genomes Reveals Novel Gene Organization in Sex-Linked Regions.</title>
        <authorList>
            <person name="Hyden B."/>
            <person name="Feng K."/>
            <person name="Yates T.B."/>
            <person name="Jawdy S."/>
            <person name="Cereghino C."/>
            <person name="Smart L.B."/>
            <person name="Muchero W."/>
        </authorList>
    </citation>
    <scope>NUCLEOTIDE SEQUENCE</scope>
    <source>
        <tissue evidence="1">Shoot tip</tissue>
    </source>
</reference>
<name>A0ABQ9A8C6_9ROSI</name>
<protein>
    <submittedName>
        <fullName evidence="1">Uncharacterized protein</fullName>
    </submittedName>
</protein>